<evidence type="ECO:0000313" key="3">
    <source>
        <dbReference type="Proteomes" id="UP000799291"/>
    </source>
</evidence>
<feature type="region of interest" description="Disordered" evidence="1">
    <location>
        <begin position="1"/>
        <end position="86"/>
    </location>
</feature>
<feature type="compositionally biased region" description="Polar residues" evidence="1">
    <location>
        <begin position="1"/>
        <end position="11"/>
    </location>
</feature>
<dbReference type="OrthoDB" id="514070at2759"/>
<protein>
    <submittedName>
        <fullName evidence="2">Uncharacterized protein</fullName>
    </submittedName>
</protein>
<reference evidence="2" key="1">
    <citation type="journal article" date="2020" name="Stud. Mycol.">
        <title>101 Dothideomycetes genomes: a test case for predicting lifestyles and emergence of pathogens.</title>
        <authorList>
            <person name="Haridas S."/>
            <person name="Albert R."/>
            <person name="Binder M."/>
            <person name="Bloem J."/>
            <person name="Labutti K."/>
            <person name="Salamov A."/>
            <person name="Andreopoulos B."/>
            <person name="Baker S."/>
            <person name="Barry K."/>
            <person name="Bills G."/>
            <person name="Bluhm B."/>
            <person name="Cannon C."/>
            <person name="Castanera R."/>
            <person name="Culley D."/>
            <person name="Daum C."/>
            <person name="Ezra D."/>
            <person name="Gonzalez J."/>
            <person name="Henrissat B."/>
            <person name="Kuo A."/>
            <person name="Liang C."/>
            <person name="Lipzen A."/>
            <person name="Lutzoni F."/>
            <person name="Magnuson J."/>
            <person name="Mondo S."/>
            <person name="Nolan M."/>
            <person name="Ohm R."/>
            <person name="Pangilinan J."/>
            <person name="Park H.-J."/>
            <person name="Ramirez L."/>
            <person name="Alfaro M."/>
            <person name="Sun H."/>
            <person name="Tritt A."/>
            <person name="Yoshinaga Y."/>
            <person name="Zwiers L.-H."/>
            <person name="Turgeon B."/>
            <person name="Goodwin S."/>
            <person name="Spatafora J."/>
            <person name="Crous P."/>
            <person name="Grigoriev I."/>
        </authorList>
    </citation>
    <scope>NUCLEOTIDE SEQUENCE</scope>
    <source>
        <strain evidence="2">CBS 122367</strain>
    </source>
</reference>
<dbReference type="AlphaFoldDB" id="A0A6G1INM0"/>
<evidence type="ECO:0000313" key="2">
    <source>
        <dbReference type="EMBL" id="KAF2679844.1"/>
    </source>
</evidence>
<organism evidence="2 3">
    <name type="scientific">Lentithecium fluviatile CBS 122367</name>
    <dbReference type="NCBI Taxonomy" id="1168545"/>
    <lineage>
        <taxon>Eukaryota</taxon>
        <taxon>Fungi</taxon>
        <taxon>Dikarya</taxon>
        <taxon>Ascomycota</taxon>
        <taxon>Pezizomycotina</taxon>
        <taxon>Dothideomycetes</taxon>
        <taxon>Pleosporomycetidae</taxon>
        <taxon>Pleosporales</taxon>
        <taxon>Massarineae</taxon>
        <taxon>Lentitheciaceae</taxon>
        <taxon>Lentithecium</taxon>
    </lineage>
</organism>
<accession>A0A6G1INM0</accession>
<keyword evidence="3" id="KW-1185">Reference proteome</keyword>
<proteinExistence type="predicted"/>
<dbReference type="EMBL" id="MU005600">
    <property type="protein sequence ID" value="KAF2679844.1"/>
    <property type="molecule type" value="Genomic_DNA"/>
</dbReference>
<sequence length="264" mass="29571">MVSTSSKTVQTHLEDYATPKDCPKAQGRRGTAPKKSKSKYVAANTTSKKRKLPSTMSEIPVSKRSKPSNTATKSKQPDPAQEDNPPTIIINRAPVLQLWSACVTHFLYPALPWSTCISAGSAISTICAVAKGRSIGTISERDDSEPTQWKREQAEKVKKDFDEIHVMQFRLKLKDGLALVGSEKKGKPANEELLRKKYGEDAYARVKKCFKQVLRLWEGEEDELSKRGFRMYERLRPDVSKGEKGWGRKGELSLETVKSVVSEK</sequence>
<gene>
    <name evidence="2" type="ORF">K458DRAFT_421931</name>
</gene>
<name>A0A6G1INM0_9PLEO</name>
<feature type="compositionally biased region" description="Basic and acidic residues" evidence="1">
    <location>
        <begin position="12"/>
        <end position="23"/>
    </location>
</feature>
<evidence type="ECO:0000256" key="1">
    <source>
        <dbReference type="SAM" id="MobiDB-lite"/>
    </source>
</evidence>
<dbReference type="Proteomes" id="UP000799291">
    <property type="component" value="Unassembled WGS sequence"/>
</dbReference>